<feature type="non-terminal residue" evidence="1">
    <location>
        <position position="1"/>
    </location>
</feature>
<organism evidence="1">
    <name type="scientific">marine sediment metagenome</name>
    <dbReference type="NCBI Taxonomy" id="412755"/>
    <lineage>
        <taxon>unclassified sequences</taxon>
        <taxon>metagenomes</taxon>
        <taxon>ecological metagenomes</taxon>
    </lineage>
</organism>
<name>X1V085_9ZZZZ</name>
<gene>
    <name evidence="1" type="ORF">S12H4_52601</name>
</gene>
<evidence type="ECO:0008006" key="2">
    <source>
        <dbReference type="Google" id="ProtNLM"/>
    </source>
</evidence>
<protein>
    <recommendedName>
        <fullName evidence="2">Outer membrane protein beta-barrel domain-containing protein</fullName>
    </recommendedName>
</protein>
<comment type="caution">
    <text evidence="1">The sequence shown here is derived from an EMBL/GenBank/DDBJ whole genome shotgun (WGS) entry which is preliminary data.</text>
</comment>
<evidence type="ECO:0000313" key="1">
    <source>
        <dbReference type="EMBL" id="GAJ09247.1"/>
    </source>
</evidence>
<proteinExistence type="predicted"/>
<reference evidence="1" key="1">
    <citation type="journal article" date="2014" name="Front. Microbiol.">
        <title>High frequency of phylogenetically diverse reductive dehalogenase-homologous genes in deep subseafloor sedimentary metagenomes.</title>
        <authorList>
            <person name="Kawai M."/>
            <person name="Futagami T."/>
            <person name="Toyoda A."/>
            <person name="Takaki Y."/>
            <person name="Nishi S."/>
            <person name="Hori S."/>
            <person name="Arai W."/>
            <person name="Tsubouchi T."/>
            <person name="Morono Y."/>
            <person name="Uchiyama I."/>
            <person name="Ito T."/>
            <person name="Fujiyama A."/>
            <person name="Inagaki F."/>
            <person name="Takami H."/>
        </authorList>
    </citation>
    <scope>NUCLEOTIDE SEQUENCE</scope>
    <source>
        <strain evidence="1">Expedition CK06-06</strain>
    </source>
</reference>
<dbReference type="EMBL" id="BARW01033389">
    <property type="protein sequence ID" value="GAJ09247.1"/>
    <property type="molecule type" value="Genomic_DNA"/>
</dbReference>
<accession>X1V085</accession>
<dbReference type="AlphaFoldDB" id="X1V085"/>
<sequence>DWTSYLPVDSEPEFCLDGFFGKVSYGLTDRCMVSAGLCQDMWGFGTKITLKESKVLDWGMAVWVDFSSFEGKWSGFGWEYFKSQVDFYAARIAIGPVYKNDGLRLYGGPFIFWADGDGDLIGKYVSGEMPLDVRGRFDVKREFELGGYIGMSVGLLDNLDVRVEYQLASDLSIFGAGLSFKF</sequence>